<protein>
    <recommendedName>
        <fullName evidence="2">Type IV secretion system coupling protein TraD DNA-binding domain-containing protein</fullName>
    </recommendedName>
</protein>
<feature type="domain" description="Type IV secretion system coupling protein TraD DNA-binding" evidence="2">
    <location>
        <begin position="140"/>
        <end position="182"/>
    </location>
</feature>
<accession>E6PPZ5</accession>
<dbReference type="EMBL" id="CABM01000039">
    <property type="protein sequence ID" value="CBH96998.1"/>
    <property type="molecule type" value="Genomic_DNA"/>
</dbReference>
<dbReference type="InterPro" id="IPR003688">
    <property type="entry name" value="TraG/VirD4"/>
</dbReference>
<keyword evidence="1" id="KW-0472">Membrane</keyword>
<evidence type="ECO:0000313" key="3">
    <source>
        <dbReference type="EMBL" id="CBH96998.1"/>
    </source>
</evidence>
<dbReference type="AlphaFoldDB" id="E6PPZ5"/>
<dbReference type="PANTHER" id="PTHR30121:SF6">
    <property type="entry name" value="SLR6007 PROTEIN"/>
    <property type="match status" value="1"/>
</dbReference>
<dbReference type="SUPFAM" id="SSF52540">
    <property type="entry name" value="P-loop containing nucleoside triphosphate hydrolases"/>
    <property type="match status" value="1"/>
</dbReference>
<organism evidence="3">
    <name type="scientific">mine drainage metagenome</name>
    <dbReference type="NCBI Taxonomy" id="410659"/>
    <lineage>
        <taxon>unclassified sequences</taxon>
        <taxon>metagenomes</taxon>
        <taxon>ecological metagenomes</taxon>
    </lineage>
</organism>
<sequence length="533" mass="57527">MIIDVLKVHAERATAWLSLKALKWLIVPSLFGWAIASLAAVAGAPNLGGALGVFAATGLIGYMARRAWQKRQPKVQADDLPNVHSHIAMGTFMQKPSFKAEPWLDAAAQHSQVFIGLSYRQGKGKKEPARVRDVPMTISPDQARKNHMAIIGASGTGKTVITTALLVQAMQAGDAAVVIDPKNDEFAPGILAREAQKLNRPFAFIDLRKDVAQVNVFQGCTKAECEVLVNTALQLENSGDPAVDFYRGEDRDACATLLDNLTEAQFNLREMVSIGADLDEVTSRQNFWRALRDMARLGAFDTAAGPNLASIIEAGGLVYIVGSVDDLRVVAAQKMLLTRIVQIIKNRNRNGAKHVHLFLDEFKYSLGQTSLRALGTIRDQRATVYLAFQSYGDLHDSGSLPAKAVLGAAKGNTSLKLVFRLEDDETAKELSSLSGKYAVDMETTGKTTNADGLEQGQYFRQLRENVTPDMLSTAMPKPASAADAPVFWMFGNGAPVLLAAGYMTPGKTPAITPAQAIAREGHAVDPTKAQSLI</sequence>
<reference evidence="3" key="1">
    <citation type="submission" date="2009-10" db="EMBL/GenBank/DDBJ databases">
        <title>Diversity of trophic interactions inside an arsenic-rich microbial ecosystem.</title>
        <authorList>
            <person name="Bertin P.N."/>
            <person name="Heinrich-Salmeron A."/>
            <person name="Pelletier E."/>
            <person name="Goulhen-Chollet F."/>
            <person name="Arsene-Ploetze F."/>
            <person name="Gallien S."/>
            <person name="Calteau A."/>
            <person name="Vallenet D."/>
            <person name="Casiot C."/>
            <person name="Chane-Woon-Ming B."/>
            <person name="Giloteaux L."/>
            <person name="Barakat M."/>
            <person name="Bonnefoy V."/>
            <person name="Bruneel O."/>
            <person name="Chandler M."/>
            <person name="Cleiss J."/>
            <person name="Duran R."/>
            <person name="Elbaz-Poulichet F."/>
            <person name="Fonknechten N."/>
            <person name="Lauga B."/>
            <person name="Mornico D."/>
            <person name="Ortet P."/>
            <person name="Schaeffer C."/>
            <person name="Siguier P."/>
            <person name="Alexander Thil Smith A."/>
            <person name="Van Dorsselaer A."/>
            <person name="Weissenbach J."/>
            <person name="Medigue C."/>
            <person name="Le Paslier D."/>
        </authorList>
    </citation>
    <scope>NUCLEOTIDE SEQUENCE</scope>
</reference>
<gene>
    <name evidence="3" type="ORF">CARN2_1608</name>
</gene>
<feature type="transmembrane region" description="Helical" evidence="1">
    <location>
        <begin position="47"/>
        <end position="64"/>
    </location>
</feature>
<dbReference type="Gene3D" id="3.40.50.300">
    <property type="entry name" value="P-loop containing nucleotide triphosphate hydrolases"/>
    <property type="match status" value="1"/>
</dbReference>
<feature type="transmembrane region" description="Helical" evidence="1">
    <location>
        <begin position="21"/>
        <end position="41"/>
    </location>
</feature>
<comment type="caution">
    <text evidence="3">The sequence shown here is derived from an EMBL/GenBank/DDBJ whole genome shotgun (WGS) entry which is preliminary data.</text>
</comment>
<name>E6PPZ5_9ZZZZ</name>
<dbReference type="InterPro" id="IPR027417">
    <property type="entry name" value="P-loop_NTPase"/>
</dbReference>
<proteinExistence type="predicted"/>
<evidence type="ECO:0000256" key="1">
    <source>
        <dbReference type="SAM" id="Phobius"/>
    </source>
</evidence>
<dbReference type="CDD" id="cd01127">
    <property type="entry name" value="TrwB_TraG_TraD_VirD4"/>
    <property type="match status" value="1"/>
</dbReference>
<keyword evidence="1" id="KW-0812">Transmembrane</keyword>
<dbReference type="Pfam" id="PF10412">
    <property type="entry name" value="TrwB_AAD_bind"/>
    <property type="match status" value="1"/>
</dbReference>
<dbReference type="InterPro" id="IPR019476">
    <property type="entry name" value="T4SS_TraD_DNA-bd"/>
</dbReference>
<dbReference type="InterPro" id="IPR051162">
    <property type="entry name" value="T4SS_component"/>
</dbReference>
<dbReference type="PANTHER" id="PTHR30121">
    <property type="entry name" value="UNCHARACTERIZED PROTEIN YJGR-RELATED"/>
    <property type="match status" value="1"/>
</dbReference>
<dbReference type="GO" id="GO:0016020">
    <property type="term" value="C:membrane"/>
    <property type="evidence" value="ECO:0007669"/>
    <property type="project" value="InterPro"/>
</dbReference>
<dbReference type="Pfam" id="PF02534">
    <property type="entry name" value="T4SS-DNA_transf"/>
    <property type="match status" value="1"/>
</dbReference>
<keyword evidence="1" id="KW-1133">Transmembrane helix</keyword>
<evidence type="ECO:0000259" key="2">
    <source>
        <dbReference type="Pfam" id="PF10412"/>
    </source>
</evidence>